<feature type="transmembrane region" description="Helical" evidence="2">
    <location>
        <begin position="141"/>
        <end position="160"/>
    </location>
</feature>
<dbReference type="EMBL" id="QFNY01000047">
    <property type="protein sequence ID" value="PZP02054.1"/>
    <property type="molecule type" value="Genomic_DNA"/>
</dbReference>
<reference evidence="3 4" key="1">
    <citation type="submission" date="2017-11" db="EMBL/GenBank/DDBJ databases">
        <title>Infants hospitalized years apart are colonized by the same room-sourced microbial strains.</title>
        <authorList>
            <person name="Brooks B."/>
            <person name="Olm M.R."/>
            <person name="Firek B.A."/>
            <person name="Baker R."/>
            <person name="Thomas B.C."/>
            <person name="Morowitz M.J."/>
            <person name="Banfield J.F."/>
        </authorList>
    </citation>
    <scope>NUCLEOTIDE SEQUENCE [LARGE SCALE GENOMIC DNA]</scope>
    <source>
        <strain evidence="3">S2_012_000_R3_87</strain>
    </source>
</reference>
<dbReference type="AlphaFoldDB" id="A0A2W5B8R3"/>
<name>A0A2W5B8R3_9CORY</name>
<evidence type="ECO:0000313" key="3">
    <source>
        <dbReference type="EMBL" id="PZP02054.1"/>
    </source>
</evidence>
<feature type="transmembrane region" description="Helical" evidence="2">
    <location>
        <begin position="106"/>
        <end position="129"/>
    </location>
</feature>
<evidence type="ECO:0000256" key="1">
    <source>
        <dbReference type="SAM" id="MobiDB-lite"/>
    </source>
</evidence>
<accession>A0A2W5B8R3</accession>
<keyword evidence="2" id="KW-0812">Transmembrane</keyword>
<comment type="caution">
    <text evidence="3">The sequence shown here is derived from an EMBL/GenBank/DDBJ whole genome shotgun (WGS) entry which is preliminary data.</text>
</comment>
<protein>
    <submittedName>
        <fullName evidence="3">Uncharacterized protein</fullName>
    </submittedName>
</protein>
<feature type="region of interest" description="Disordered" evidence="1">
    <location>
        <begin position="1"/>
        <end position="40"/>
    </location>
</feature>
<sequence length="170" mass="17788">MSEDFAGHNDRQPDQPGANDPQAAQSPLPPVEDDPDVGDSRRPLIRAARGGLIALAAVTVFSLALWGATRDLPGIYGALIGAAIGGGFLLMTIGVVLVTANSSPQVTLGAVLGSWLLKAALLLVVLIVIKDKTFYDNTALGVTIILVLVAMLGSEIMAITRTKLMYIPEK</sequence>
<evidence type="ECO:0000256" key="2">
    <source>
        <dbReference type="SAM" id="Phobius"/>
    </source>
</evidence>
<evidence type="ECO:0000313" key="4">
    <source>
        <dbReference type="Proteomes" id="UP000249451"/>
    </source>
</evidence>
<feature type="transmembrane region" description="Helical" evidence="2">
    <location>
        <begin position="50"/>
        <end position="69"/>
    </location>
</feature>
<proteinExistence type="predicted"/>
<keyword evidence="2" id="KW-0472">Membrane</keyword>
<gene>
    <name evidence="3" type="ORF">DI609_03065</name>
</gene>
<feature type="compositionally biased region" description="Basic and acidic residues" evidence="1">
    <location>
        <begin position="1"/>
        <end position="13"/>
    </location>
</feature>
<organism evidence="3 4">
    <name type="scientific">Corynebacterium urealyticum</name>
    <dbReference type="NCBI Taxonomy" id="43771"/>
    <lineage>
        <taxon>Bacteria</taxon>
        <taxon>Bacillati</taxon>
        <taxon>Actinomycetota</taxon>
        <taxon>Actinomycetes</taxon>
        <taxon>Mycobacteriales</taxon>
        <taxon>Corynebacteriaceae</taxon>
        <taxon>Corynebacterium</taxon>
    </lineage>
</organism>
<feature type="transmembrane region" description="Helical" evidence="2">
    <location>
        <begin position="75"/>
        <end position="99"/>
    </location>
</feature>
<dbReference type="Proteomes" id="UP000249451">
    <property type="component" value="Unassembled WGS sequence"/>
</dbReference>
<keyword evidence="2" id="KW-1133">Transmembrane helix</keyword>